<reference evidence="1 2" key="1">
    <citation type="submission" date="2014-08" db="EMBL/GenBank/DDBJ databases">
        <authorList>
            <person name="Hassan Y.I."/>
            <person name="Lepp D."/>
            <person name="Zhou T."/>
        </authorList>
    </citation>
    <scope>NUCLEOTIDE SEQUENCE [LARGE SCALE GENOMIC DNA]</scope>
    <source>
        <strain evidence="1 2">IFO13584</strain>
    </source>
</reference>
<dbReference type="RefSeq" id="WP_035077972.1">
    <property type="nucleotide sequence ID" value="NZ_JQGC01000001.1"/>
</dbReference>
<dbReference type="SUPFAM" id="SSF52266">
    <property type="entry name" value="SGNH hydrolase"/>
    <property type="match status" value="2"/>
</dbReference>
<comment type="caution">
    <text evidence="1">The sequence shown here is derived from an EMBL/GenBank/DDBJ whole genome shotgun (WGS) entry which is preliminary data.</text>
</comment>
<gene>
    <name evidence="1" type="ORF">JP75_01265</name>
</gene>
<dbReference type="Proteomes" id="UP000028981">
    <property type="component" value="Unassembled WGS sequence"/>
</dbReference>
<dbReference type="OrthoDB" id="3193214at2"/>
<dbReference type="AlphaFoldDB" id="A0A087M7F2"/>
<dbReference type="GO" id="GO:0016788">
    <property type="term" value="F:hydrolase activity, acting on ester bonds"/>
    <property type="evidence" value="ECO:0007669"/>
    <property type="project" value="UniProtKB-ARBA"/>
</dbReference>
<dbReference type="Gene3D" id="2.60.120.260">
    <property type="entry name" value="Galactose-binding domain-like"/>
    <property type="match status" value="1"/>
</dbReference>
<dbReference type="InterPro" id="IPR036514">
    <property type="entry name" value="SGNH_hydro_sf"/>
</dbReference>
<dbReference type="EMBL" id="JQGC01000001">
    <property type="protein sequence ID" value="KFL32805.1"/>
    <property type="molecule type" value="Genomic_DNA"/>
</dbReference>
<proteinExistence type="predicted"/>
<evidence type="ECO:0000313" key="1">
    <source>
        <dbReference type="EMBL" id="KFL32805.1"/>
    </source>
</evidence>
<evidence type="ECO:0000313" key="2">
    <source>
        <dbReference type="Proteomes" id="UP000028981"/>
    </source>
</evidence>
<dbReference type="SUPFAM" id="SSF49785">
    <property type="entry name" value="Galactose-binding domain-like"/>
    <property type="match status" value="1"/>
</dbReference>
<accession>A0A087M7F2</accession>
<protein>
    <submittedName>
        <fullName evidence="1">Uncharacterized protein</fullName>
    </submittedName>
</protein>
<dbReference type="Gene3D" id="3.40.50.1110">
    <property type="entry name" value="SGNH hydrolase"/>
    <property type="match status" value="2"/>
</dbReference>
<organism evidence="1 2">
    <name type="scientific">Devosia riboflavina</name>
    <dbReference type="NCBI Taxonomy" id="46914"/>
    <lineage>
        <taxon>Bacteria</taxon>
        <taxon>Pseudomonadati</taxon>
        <taxon>Pseudomonadota</taxon>
        <taxon>Alphaproteobacteria</taxon>
        <taxon>Hyphomicrobiales</taxon>
        <taxon>Devosiaceae</taxon>
        <taxon>Devosia</taxon>
    </lineage>
</organism>
<keyword evidence="2" id="KW-1185">Reference proteome</keyword>
<name>A0A087M7F2_9HYPH</name>
<sequence>MSGTAGPALGLGYFPGSMPADAGGAWLDADFAHGRFRFAGRALANESQFRLAVGGTAPASGHLIIGPYVVETAPELLSDGNFAGGSAGDWTSVGSSVAVASGALRVTGSGGNGSGAYRTIASLVHASGRAYRLMGDVWRETSSNVTLGFGAGGGGTANYAQTANLTVTTPSQAALYCGGFNPTTASIALRNLTNPSTGIYWADNFSLREALPCAGFRAGALCGLVEATTPASGGTGGVVFQADDNAEFNANWFERNFIRLIWDASQHLRFVVSFGGSGTQVEQVNLDLGVVAAGTAFAVGFTAKDGEYRAALMGQPVQQALSGTFPGLAALRLGRGRSSVSGLWSGSIERVRFFSEPMSEEQFAGLVAGSGVVAWGDSLTASAGATGGSTGSATYPAVAQTLFSPRRAVVRQGVGGQTSTQIAARMNAVPILVTVAGGAIPASGPVAVTDKSVNVLTGSGGFTGSLKGWLAGVEGTMSTDGAGNWSFVRSIAGASVPVSVDTRFICAWGQYLRGHTAWLWLGRNGAQAGRSVPGDIAAAVASLGHNRYLVGGILPSTADSGAGLAQLTTLNGQLAAAYGDRFVNLLAILTAAANGSGEDSSDVAAGFVPRSLRSDHLHLNDAGYALVAQAFYAAHMAKGF</sequence>
<dbReference type="STRING" id="46914.JP75_01265"/>
<dbReference type="InterPro" id="IPR008979">
    <property type="entry name" value="Galactose-bd-like_sf"/>
</dbReference>